<evidence type="ECO:0000313" key="2">
    <source>
        <dbReference type="Proteomes" id="UP000830837"/>
    </source>
</evidence>
<proteinExistence type="predicted"/>
<accession>A0ACD4A5A3</accession>
<sequence>MYQDENPDGHSVWCFTLDGKQKEIHIDRKLEEMEAPGVVDCYGLAEKDGLIYLLYYGDAVIAAFDETDVRRVWILSDEAPKSEAFDQLTVSKEGFWIGTVNCYRTDLKPSLYLISTDVSQEMEEITCCDSNGEALDVQQLKLTSNAVYAVNSSGIYKKDIQ</sequence>
<organism evidence="1 2">
    <name type="scientific">Bacillus rugosus</name>
    <dbReference type="NCBI Taxonomy" id="2715209"/>
    <lineage>
        <taxon>Bacteria</taxon>
        <taxon>Bacillati</taxon>
        <taxon>Bacillota</taxon>
        <taxon>Bacilli</taxon>
        <taxon>Bacillales</taxon>
        <taxon>Bacillaceae</taxon>
        <taxon>Bacillus</taxon>
    </lineage>
</organism>
<reference evidence="1" key="1">
    <citation type="submission" date="2022-04" db="EMBL/GenBank/DDBJ databases">
        <title>Complete genome of Bacillus.</title>
        <authorList>
            <person name="Kong X."/>
            <person name="Hou M."/>
        </authorList>
    </citation>
    <scope>NUCLEOTIDE SEQUENCE</scope>
    <source>
        <strain evidence="1">A78.1</strain>
    </source>
</reference>
<dbReference type="EMBL" id="CP096590">
    <property type="protein sequence ID" value="UPV81203.1"/>
    <property type="molecule type" value="Genomic_DNA"/>
</dbReference>
<dbReference type="Proteomes" id="UP000830837">
    <property type="component" value="Chromosome"/>
</dbReference>
<evidence type="ECO:0000313" key="1">
    <source>
        <dbReference type="EMBL" id="UPV81203.1"/>
    </source>
</evidence>
<protein>
    <submittedName>
        <fullName evidence="1">Uncharacterized protein</fullName>
    </submittedName>
</protein>
<gene>
    <name evidence="1" type="ORF">M0696_19975</name>
</gene>
<keyword evidence="2" id="KW-1185">Reference proteome</keyword>
<name>A0ACD4A5A3_9BACI</name>